<accession>A0A7E4UY90</accession>
<proteinExistence type="predicted"/>
<feature type="transmembrane region" description="Helical" evidence="1">
    <location>
        <begin position="6"/>
        <end position="29"/>
    </location>
</feature>
<keyword evidence="2" id="KW-1185">Reference proteome</keyword>
<dbReference type="WBParaSite" id="Pan_g1427.t1">
    <property type="protein sequence ID" value="Pan_g1427.t1"/>
    <property type="gene ID" value="Pan_g1427"/>
</dbReference>
<sequence>MAFTTSVISPLITSFGGFIVSVFTLYMFSSIATLITKSTSHPISEISSCMAVYVVVEINSIVLKTLFIMMMFDFLPHISYVGISKIFGIDVSLDGPYSAVVSAADNFCCACLYYKSIKRRYFHSHNEVRPGGQLPAVTIT</sequence>
<feature type="transmembrane region" description="Helical" evidence="1">
    <location>
        <begin position="95"/>
        <end position="114"/>
    </location>
</feature>
<dbReference type="Proteomes" id="UP000492821">
    <property type="component" value="Unassembled WGS sequence"/>
</dbReference>
<keyword evidence="1" id="KW-0812">Transmembrane</keyword>
<name>A0A7E4UY90_PANRE</name>
<evidence type="ECO:0000313" key="2">
    <source>
        <dbReference type="Proteomes" id="UP000492821"/>
    </source>
</evidence>
<evidence type="ECO:0000256" key="1">
    <source>
        <dbReference type="SAM" id="Phobius"/>
    </source>
</evidence>
<evidence type="ECO:0000313" key="3">
    <source>
        <dbReference type="WBParaSite" id="Pan_g1427.t1"/>
    </source>
</evidence>
<organism evidence="2 3">
    <name type="scientific">Panagrellus redivivus</name>
    <name type="common">Microworm</name>
    <dbReference type="NCBI Taxonomy" id="6233"/>
    <lineage>
        <taxon>Eukaryota</taxon>
        <taxon>Metazoa</taxon>
        <taxon>Ecdysozoa</taxon>
        <taxon>Nematoda</taxon>
        <taxon>Chromadorea</taxon>
        <taxon>Rhabditida</taxon>
        <taxon>Tylenchina</taxon>
        <taxon>Panagrolaimomorpha</taxon>
        <taxon>Panagrolaimoidea</taxon>
        <taxon>Panagrolaimidae</taxon>
        <taxon>Panagrellus</taxon>
    </lineage>
</organism>
<reference evidence="3" key="2">
    <citation type="submission" date="2020-10" db="UniProtKB">
        <authorList>
            <consortium name="WormBaseParasite"/>
        </authorList>
    </citation>
    <scope>IDENTIFICATION</scope>
</reference>
<dbReference type="AlphaFoldDB" id="A0A7E4UY90"/>
<reference evidence="2" key="1">
    <citation type="journal article" date="2013" name="Genetics">
        <title>The draft genome and transcriptome of Panagrellus redivivus are shaped by the harsh demands of a free-living lifestyle.</title>
        <authorList>
            <person name="Srinivasan J."/>
            <person name="Dillman A.R."/>
            <person name="Macchietto M.G."/>
            <person name="Heikkinen L."/>
            <person name="Lakso M."/>
            <person name="Fracchia K.M."/>
            <person name="Antoshechkin I."/>
            <person name="Mortazavi A."/>
            <person name="Wong G."/>
            <person name="Sternberg P.W."/>
        </authorList>
    </citation>
    <scope>NUCLEOTIDE SEQUENCE [LARGE SCALE GENOMIC DNA]</scope>
    <source>
        <strain evidence="2">MT8872</strain>
    </source>
</reference>
<protein>
    <submittedName>
        <fullName evidence="3">7TM_GPCR_Srx domain-containing protein</fullName>
    </submittedName>
</protein>
<keyword evidence="1" id="KW-1133">Transmembrane helix</keyword>
<keyword evidence="1" id="KW-0472">Membrane</keyword>
<feature type="transmembrane region" description="Helical" evidence="1">
    <location>
        <begin position="50"/>
        <end position="75"/>
    </location>
</feature>